<dbReference type="EMBL" id="CAHIKZ030001524">
    <property type="protein sequence ID" value="CAE1267003.1"/>
    <property type="molecule type" value="Genomic_DNA"/>
</dbReference>
<keyword evidence="1" id="KW-0227">DNA damage</keyword>
<dbReference type="SUPFAM" id="SSF52141">
    <property type="entry name" value="Uracil-DNA glycosylase-like"/>
    <property type="match status" value="1"/>
</dbReference>
<dbReference type="PANTHER" id="PTHR13235:SF2">
    <property type="entry name" value="SINGLE-STRAND SELECTIVE MONOFUNCTIONAL URACIL DNA GLYCOSYLASE"/>
    <property type="match status" value="1"/>
</dbReference>
<protein>
    <submittedName>
        <fullName evidence="6">SMUG1</fullName>
        <ecNumber evidence="6">3.2.2.-</ecNumber>
    </submittedName>
</protein>
<evidence type="ECO:0000256" key="4">
    <source>
        <dbReference type="ARBA" id="ARBA00023204"/>
    </source>
</evidence>
<name>A0A812C9Z2_ACAPH</name>
<dbReference type="InterPro" id="IPR039134">
    <property type="entry name" value="SMUG1"/>
</dbReference>
<reference evidence="6" key="1">
    <citation type="submission" date="2021-01" db="EMBL/GenBank/DDBJ databases">
        <authorList>
            <person name="Li R."/>
            <person name="Bekaert M."/>
        </authorList>
    </citation>
    <scope>NUCLEOTIDE SEQUENCE</scope>
    <source>
        <strain evidence="6">Farmed</strain>
    </source>
</reference>
<keyword evidence="5" id="KW-0472">Membrane</keyword>
<keyword evidence="4" id="KW-0234">DNA repair</keyword>
<proteinExistence type="predicted"/>
<keyword evidence="3" id="KW-0238">DNA-binding</keyword>
<sequence length="182" mass="20361">MAQNGVPFGEGNFVRDWLQIKGNVYKPSREHPKRIIDGLKCTRSEVSGSRFWALFKSICKTPENFFKDCFVHNVCPLMFMKTSSKNVTPPQLKAEERKQLTAVCNNSFCKAIKLLNVKLIIGVGKFAADTAANALKNTNSSFECSKLYPQLALAPHLHGYQPIASLSFAMSFLLFLFSAIFT</sequence>
<evidence type="ECO:0000256" key="1">
    <source>
        <dbReference type="ARBA" id="ARBA00022763"/>
    </source>
</evidence>
<accession>A0A812C9Z2</accession>
<dbReference type="GO" id="GO:0017065">
    <property type="term" value="F:single-strand selective uracil DNA N-glycosylase activity"/>
    <property type="evidence" value="ECO:0007669"/>
    <property type="project" value="InterPro"/>
</dbReference>
<dbReference type="OrthoDB" id="408702at2759"/>
<keyword evidence="5" id="KW-1133">Transmembrane helix</keyword>
<dbReference type="GO" id="GO:0003677">
    <property type="term" value="F:DNA binding"/>
    <property type="evidence" value="ECO:0007669"/>
    <property type="project" value="UniProtKB-KW"/>
</dbReference>
<keyword evidence="7" id="KW-1185">Reference proteome</keyword>
<evidence type="ECO:0000313" key="7">
    <source>
        <dbReference type="Proteomes" id="UP000597762"/>
    </source>
</evidence>
<organism evidence="6 7">
    <name type="scientific">Acanthosepion pharaonis</name>
    <name type="common">Pharaoh cuttlefish</name>
    <name type="synonym">Sepia pharaonis</name>
    <dbReference type="NCBI Taxonomy" id="158019"/>
    <lineage>
        <taxon>Eukaryota</taxon>
        <taxon>Metazoa</taxon>
        <taxon>Spiralia</taxon>
        <taxon>Lophotrochozoa</taxon>
        <taxon>Mollusca</taxon>
        <taxon>Cephalopoda</taxon>
        <taxon>Coleoidea</taxon>
        <taxon>Decapodiformes</taxon>
        <taxon>Sepiida</taxon>
        <taxon>Sepiina</taxon>
        <taxon>Sepiidae</taxon>
        <taxon>Acanthosepion</taxon>
    </lineage>
</organism>
<evidence type="ECO:0000256" key="5">
    <source>
        <dbReference type="SAM" id="Phobius"/>
    </source>
</evidence>
<keyword evidence="6" id="KW-0326">Glycosidase</keyword>
<evidence type="ECO:0000256" key="3">
    <source>
        <dbReference type="ARBA" id="ARBA00023125"/>
    </source>
</evidence>
<dbReference type="GO" id="GO:0000703">
    <property type="term" value="F:oxidized pyrimidine nucleobase lesion DNA N-glycosylase activity"/>
    <property type="evidence" value="ECO:0007669"/>
    <property type="project" value="TreeGrafter"/>
</dbReference>
<gene>
    <name evidence="6" type="ORF">SPHA_35456</name>
</gene>
<dbReference type="Proteomes" id="UP000597762">
    <property type="component" value="Unassembled WGS sequence"/>
</dbReference>
<keyword evidence="5" id="KW-0812">Transmembrane</keyword>
<feature type="transmembrane region" description="Helical" evidence="5">
    <location>
        <begin position="163"/>
        <end position="181"/>
    </location>
</feature>
<dbReference type="AlphaFoldDB" id="A0A812C9Z2"/>
<dbReference type="EC" id="3.2.2.-" evidence="6"/>
<evidence type="ECO:0000313" key="6">
    <source>
        <dbReference type="EMBL" id="CAE1267003.1"/>
    </source>
</evidence>
<dbReference type="GO" id="GO:0006284">
    <property type="term" value="P:base-excision repair"/>
    <property type="evidence" value="ECO:0007669"/>
    <property type="project" value="InterPro"/>
</dbReference>
<dbReference type="InterPro" id="IPR036895">
    <property type="entry name" value="Uracil-DNA_glycosylase-like_sf"/>
</dbReference>
<dbReference type="PANTHER" id="PTHR13235">
    <property type="entry name" value="SINGLE-STRAND SELECTIVE MONOFUNCTIONAL URACIL DNA GLYCOSYLASE"/>
    <property type="match status" value="1"/>
</dbReference>
<keyword evidence="2 6" id="KW-0378">Hydrolase</keyword>
<comment type="caution">
    <text evidence="6">The sequence shown here is derived from an EMBL/GenBank/DDBJ whole genome shotgun (WGS) entry which is preliminary data.</text>
</comment>
<dbReference type="Gene3D" id="3.40.470.10">
    <property type="entry name" value="Uracil-DNA glycosylase-like domain"/>
    <property type="match status" value="1"/>
</dbReference>
<evidence type="ECO:0000256" key="2">
    <source>
        <dbReference type="ARBA" id="ARBA00022801"/>
    </source>
</evidence>